<accession>A0A918HBC4</accession>
<proteinExistence type="predicted"/>
<feature type="transmembrane region" description="Helical" evidence="1">
    <location>
        <begin position="187"/>
        <end position="208"/>
    </location>
</feature>
<evidence type="ECO:0000256" key="1">
    <source>
        <dbReference type="SAM" id="Phobius"/>
    </source>
</evidence>
<reference evidence="2" key="1">
    <citation type="journal article" date="2014" name="Int. J. Syst. Evol. Microbiol.">
        <title>Complete genome sequence of Corynebacterium casei LMG S-19264T (=DSM 44701T), isolated from a smear-ripened cheese.</title>
        <authorList>
            <consortium name="US DOE Joint Genome Institute (JGI-PGF)"/>
            <person name="Walter F."/>
            <person name="Albersmeier A."/>
            <person name="Kalinowski J."/>
            <person name="Ruckert C."/>
        </authorList>
    </citation>
    <scope>NUCLEOTIDE SEQUENCE</scope>
    <source>
        <strain evidence="2">JCM 4125</strain>
    </source>
</reference>
<reference evidence="2" key="2">
    <citation type="submission" date="2020-09" db="EMBL/GenBank/DDBJ databases">
        <authorList>
            <person name="Sun Q."/>
            <person name="Ohkuma M."/>
        </authorList>
    </citation>
    <scope>NUCLEOTIDE SEQUENCE</scope>
    <source>
        <strain evidence="2">JCM 4125</strain>
    </source>
</reference>
<dbReference type="EMBL" id="BMSA01000006">
    <property type="protein sequence ID" value="GGT48496.1"/>
    <property type="molecule type" value="Genomic_DNA"/>
</dbReference>
<protein>
    <submittedName>
        <fullName evidence="2">Uncharacterized protein</fullName>
    </submittedName>
</protein>
<dbReference type="Proteomes" id="UP000646776">
    <property type="component" value="Unassembled WGS sequence"/>
</dbReference>
<organism evidence="2 3">
    <name type="scientific">Streptomyces phaeofaciens</name>
    <dbReference type="NCBI Taxonomy" id="68254"/>
    <lineage>
        <taxon>Bacteria</taxon>
        <taxon>Bacillati</taxon>
        <taxon>Actinomycetota</taxon>
        <taxon>Actinomycetes</taxon>
        <taxon>Kitasatosporales</taxon>
        <taxon>Streptomycetaceae</taxon>
        <taxon>Streptomyces</taxon>
    </lineage>
</organism>
<gene>
    <name evidence="2" type="ORF">GCM10010226_27110</name>
</gene>
<keyword evidence="1" id="KW-1133">Transmembrane helix</keyword>
<keyword evidence="1" id="KW-0472">Membrane</keyword>
<keyword evidence="3" id="KW-1185">Reference proteome</keyword>
<name>A0A918HBC4_9ACTN</name>
<sequence length="247" mass="26682">MVDGGGGAMMVTRFKGALLIVASVLAALACWSAFSAWLPSGLGRHREYGEAAPCPGRAPVQRYEDCLRTVTFTVEGTDIPRAKKKGYRATLSGTPFWDGTVAFGDRDPLLTELRPGDRVTGTVWRGEVMTIARGGARQSTADEPRDEPQMPVALGTGAGLLAVLGLVFGSALLLRPRRRERFVWQPYGKRLLILTVSASFLVGLLGVWTGLPWWLVPGVAALVVWAGAVLIYGWDRPEGDMPRTGIF</sequence>
<comment type="caution">
    <text evidence="2">The sequence shown here is derived from an EMBL/GenBank/DDBJ whole genome shotgun (WGS) entry which is preliminary data.</text>
</comment>
<evidence type="ECO:0000313" key="3">
    <source>
        <dbReference type="Proteomes" id="UP000646776"/>
    </source>
</evidence>
<dbReference type="RefSeq" id="WP_189711270.1">
    <property type="nucleotide sequence ID" value="NZ_BMSA01000006.1"/>
</dbReference>
<evidence type="ECO:0000313" key="2">
    <source>
        <dbReference type="EMBL" id="GGT48496.1"/>
    </source>
</evidence>
<dbReference type="AlphaFoldDB" id="A0A918HBC4"/>
<feature type="transmembrane region" description="Helical" evidence="1">
    <location>
        <begin position="214"/>
        <end position="234"/>
    </location>
</feature>
<feature type="transmembrane region" description="Helical" evidence="1">
    <location>
        <begin position="152"/>
        <end position="175"/>
    </location>
</feature>
<keyword evidence="1" id="KW-0812">Transmembrane</keyword>